<dbReference type="SUPFAM" id="SSF64602">
    <property type="entry name" value="F1 ATPase inhibitor, IF1, C-terminal domain"/>
    <property type="match status" value="1"/>
</dbReference>
<dbReference type="GO" id="GO:0005739">
    <property type="term" value="C:mitochondrion"/>
    <property type="evidence" value="ECO:0007669"/>
    <property type="project" value="UniProtKB-SubCell"/>
</dbReference>
<evidence type="ECO:0000256" key="3">
    <source>
        <dbReference type="ARBA" id="ARBA00022946"/>
    </source>
</evidence>
<evidence type="ECO:0000313" key="8">
    <source>
        <dbReference type="Proteomes" id="UP000076420"/>
    </source>
</evidence>
<comment type="similarity">
    <text evidence="2">Belongs to the ATPase inhibitor family.</text>
</comment>
<dbReference type="KEGG" id="bgt:106079669"/>
<sequence>MFHILRRVTPCVLKVKPAKWISGHALPRDTLIPPRTNYSGKAGDGEGKGGGGGGAIRSAGGAFGKRQVTQEEKYFYDEEQKQIKEMKTKLTEMYRKQLSERESKISSLKRDLKNVQDTSSRHDMEEEIRVLEQEVKTLQKKIAEQD</sequence>
<keyword evidence="5" id="KW-0496">Mitochondrion</keyword>
<name>A0A2C9KQV3_BIOGL</name>
<dbReference type="AlphaFoldDB" id="A0A2C9KQV3"/>
<evidence type="ECO:0000313" key="7">
    <source>
        <dbReference type="EnsemblMetazoa" id="BGLB022517-PA"/>
    </source>
</evidence>
<dbReference type="PANTHER" id="PTHR48417">
    <property type="entry name" value="ATP SYNTHASE F1 SUBUNIT EPSILON"/>
    <property type="match status" value="1"/>
</dbReference>
<evidence type="ECO:0000256" key="1">
    <source>
        <dbReference type="ARBA" id="ARBA00004173"/>
    </source>
</evidence>
<proteinExistence type="inferred from homology"/>
<dbReference type="PANTHER" id="PTHR48417:SF1">
    <property type="entry name" value="ATP SYNTHASE F1 SUBUNIT EPSILON"/>
    <property type="match status" value="1"/>
</dbReference>
<dbReference type="Proteomes" id="UP000076420">
    <property type="component" value="Unassembled WGS sequence"/>
</dbReference>
<dbReference type="EnsemblMetazoa" id="BGLB022517-RA">
    <property type="protein sequence ID" value="BGLB022517-PA"/>
    <property type="gene ID" value="BGLB022517"/>
</dbReference>
<keyword evidence="4" id="KW-0175">Coiled coil</keyword>
<dbReference type="Pfam" id="PF04568">
    <property type="entry name" value="IATP"/>
    <property type="match status" value="1"/>
</dbReference>
<dbReference type="Gene3D" id="1.20.5.500">
    <property type="entry name" value="Single helix bin"/>
    <property type="match status" value="1"/>
</dbReference>
<dbReference type="VEuPathDB" id="VectorBase:BGLAX_032692"/>
<keyword evidence="3" id="KW-0809">Transit peptide</keyword>
<dbReference type="STRING" id="6526.A0A2C9KQV3"/>
<dbReference type="InterPro" id="IPR007648">
    <property type="entry name" value="ATPase_inhibitor_mt"/>
</dbReference>
<evidence type="ECO:0000256" key="4">
    <source>
        <dbReference type="ARBA" id="ARBA00023054"/>
    </source>
</evidence>
<dbReference type="OrthoDB" id="10346217at2759"/>
<reference evidence="7" key="1">
    <citation type="submission" date="2020-05" db="UniProtKB">
        <authorList>
            <consortium name="EnsemblMetazoa"/>
        </authorList>
    </citation>
    <scope>IDENTIFICATION</scope>
    <source>
        <strain evidence="7">BB02</strain>
    </source>
</reference>
<dbReference type="GO" id="GO:0042030">
    <property type="term" value="F:ATPase inhibitor activity"/>
    <property type="evidence" value="ECO:0007669"/>
    <property type="project" value="InterPro"/>
</dbReference>
<organism evidence="7 8">
    <name type="scientific">Biomphalaria glabrata</name>
    <name type="common">Bloodfluke planorb</name>
    <name type="synonym">Freshwater snail</name>
    <dbReference type="NCBI Taxonomy" id="6526"/>
    <lineage>
        <taxon>Eukaryota</taxon>
        <taxon>Metazoa</taxon>
        <taxon>Spiralia</taxon>
        <taxon>Lophotrochozoa</taxon>
        <taxon>Mollusca</taxon>
        <taxon>Gastropoda</taxon>
        <taxon>Heterobranchia</taxon>
        <taxon>Euthyneura</taxon>
        <taxon>Panpulmonata</taxon>
        <taxon>Hygrophila</taxon>
        <taxon>Lymnaeoidea</taxon>
        <taxon>Planorbidae</taxon>
        <taxon>Biomphalaria</taxon>
    </lineage>
</organism>
<feature type="region of interest" description="Disordered" evidence="6">
    <location>
        <begin position="30"/>
        <end position="63"/>
    </location>
</feature>
<evidence type="ECO:0000256" key="2">
    <source>
        <dbReference type="ARBA" id="ARBA00010901"/>
    </source>
</evidence>
<gene>
    <name evidence="7" type="primary">106079669</name>
</gene>
<accession>A0A2C9KQV3</accession>
<evidence type="ECO:0000256" key="5">
    <source>
        <dbReference type="ARBA" id="ARBA00023128"/>
    </source>
</evidence>
<feature type="region of interest" description="Disordered" evidence="6">
    <location>
        <begin position="102"/>
        <end position="125"/>
    </location>
</feature>
<protein>
    <submittedName>
        <fullName evidence="7">Uncharacterized protein</fullName>
    </submittedName>
</protein>
<dbReference type="VEuPathDB" id="VectorBase:BGLB022517"/>
<evidence type="ECO:0000256" key="6">
    <source>
        <dbReference type="SAM" id="MobiDB-lite"/>
    </source>
</evidence>
<comment type="subcellular location">
    <subcellularLocation>
        <location evidence="1">Mitochondrion</location>
    </subcellularLocation>
</comment>